<dbReference type="EMBL" id="FJUX01000018">
    <property type="protein sequence ID" value="CZS94409.1"/>
    <property type="molecule type" value="Genomic_DNA"/>
</dbReference>
<dbReference type="Gene3D" id="3.40.50.150">
    <property type="entry name" value="Vaccinia Virus protein VP39"/>
    <property type="match status" value="1"/>
</dbReference>
<dbReference type="CDD" id="cd02440">
    <property type="entry name" value="AdoMet_MTases"/>
    <property type="match status" value="1"/>
</dbReference>
<gene>
    <name evidence="4" type="ORF">RAG0_04415</name>
</gene>
<evidence type="ECO:0000259" key="3">
    <source>
        <dbReference type="Pfam" id="PF13649"/>
    </source>
</evidence>
<dbReference type="AlphaFoldDB" id="A0A1E1K8L3"/>
<organism evidence="4 5">
    <name type="scientific">Rhynchosporium agropyri</name>
    <dbReference type="NCBI Taxonomy" id="914238"/>
    <lineage>
        <taxon>Eukaryota</taxon>
        <taxon>Fungi</taxon>
        <taxon>Dikarya</taxon>
        <taxon>Ascomycota</taxon>
        <taxon>Pezizomycotina</taxon>
        <taxon>Leotiomycetes</taxon>
        <taxon>Helotiales</taxon>
        <taxon>Ploettnerulaceae</taxon>
        <taxon>Rhynchosporium</taxon>
    </lineage>
</organism>
<dbReference type="Pfam" id="PF13649">
    <property type="entry name" value="Methyltransf_25"/>
    <property type="match status" value="1"/>
</dbReference>
<dbReference type="PANTHER" id="PTHR44942">
    <property type="entry name" value="METHYLTRANSF_11 DOMAIN-CONTAINING PROTEIN"/>
    <property type="match status" value="1"/>
</dbReference>
<dbReference type="InterPro" id="IPR051052">
    <property type="entry name" value="Diverse_substrate_MTase"/>
</dbReference>
<evidence type="ECO:0000256" key="2">
    <source>
        <dbReference type="ARBA" id="ARBA00022679"/>
    </source>
</evidence>
<evidence type="ECO:0000256" key="1">
    <source>
        <dbReference type="ARBA" id="ARBA00022603"/>
    </source>
</evidence>
<evidence type="ECO:0000313" key="4">
    <source>
        <dbReference type="EMBL" id="CZS94409.1"/>
    </source>
</evidence>
<keyword evidence="5" id="KW-1185">Reference proteome</keyword>
<keyword evidence="2" id="KW-0808">Transferase</keyword>
<accession>A0A1E1K8L3</accession>
<dbReference type="OrthoDB" id="10027013at2759"/>
<dbReference type="PANTHER" id="PTHR44942:SF4">
    <property type="entry name" value="METHYLTRANSFERASE TYPE 11 DOMAIN-CONTAINING PROTEIN"/>
    <property type="match status" value="1"/>
</dbReference>
<keyword evidence="1" id="KW-0489">Methyltransferase</keyword>
<proteinExistence type="predicted"/>
<dbReference type="GO" id="GO:0008168">
    <property type="term" value="F:methyltransferase activity"/>
    <property type="evidence" value="ECO:0007669"/>
    <property type="project" value="UniProtKB-KW"/>
</dbReference>
<dbReference type="SUPFAM" id="SSF53335">
    <property type="entry name" value="S-adenosyl-L-methionine-dependent methyltransferases"/>
    <property type="match status" value="1"/>
</dbReference>
<dbReference type="InterPro" id="IPR041698">
    <property type="entry name" value="Methyltransf_25"/>
</dbReference>
<protein>
    <recommendedName>
        <fullName evidence="3">Methyltransferase domain-containing protein</fullName>
    </recommendedName>
</protein>
<sequence>MTAPFTLESAASTGFSDATAYDSHRPSYPAEAVDKLLTHLGVAGVENAKVIDLACGTGKFTELLAARSEKFEIIGVEPHEEMREVLVKKGLGDRVRVENGDAGNMPVEGDWGDTCIAAQAFHWFATESSLKEINRVLKPGSTFGLIWNIEDYNAQKDDPATTKWEQMMKEFVANQKDGVYRFRDMKWKEAFHQQQDTNPLETLKDIVTQNLPSFSLPLGEEHIKWTVWLSDENVWARYCTLSQVANVSEEKKEAFRKELFAAMEEHGERNEKGEVALHGKTFLFWTSRV</sequence>
<dbReference type="GO" id="GO:0032259">
    <property type="term" value="P:methylation"/>
    <property type="evidence" value="ECO:0007669"/>
    <property type="project" value="UniProtKB-KW"/>
</dbReference>
<reference evidence="5" key="1">
    <citation type="submission" date="2016-03" db="EMBL/GenBank/DDBJ databases">
        <authorList>
            <person name="Guldener U."/>
        </authorList>
    </citation>
    <scope>NUCLEOTIDE SEQUENCE [LARGE SCALE GENOMIC DNA]</scope>
    <source>
        <strain evidence="5">04CH-RAC-A.6.1</strain>
    </source>
</reference>
<dbReference type="InterPro" id="IPR029063">
    <property type="entry name" value="SAM-dependent_MTases_sf"/>
</dbReference>
<evidence type="ECO:0000313" key="5">
    <source>
        <dbReference type="Proteomes" id="UP000178912"/>
    </source>
</evidence>
<dbReference type="Proteomes" id="UP000178912">
    <property type="component" value="Unassembled WGS sequence"/>
</dbReference>
<name>A0A1E1K8L3_9HELO</name>
<feature type="domain" description="Methyltransferase" evidence="3">
    <location>
        <begin position="50"/>
        <end position="140"/>
    </location>
</feature>